<evidence type="ECO:0000313" key="10">
    <source>
        <dbReference type="EMBL" id="CAD2143115.1"/>
    </source>
</evidence>
<evidence type="ECO:0000256" key="8">
    <source>
        <dbReference type="SAM" id="MobiDB-lite"/>
    </source>
</evidence>
<dbReference type="InterPro" id="IPR021109">
    <property type="entry name" value="Peptidase_aspartic_dom_sf"/>
</dbReference>
<dbReference type="InterPro" id="IPR038577">
    <property type="entry name" value="GT10-like_C_sf"/>
</dbReference>
<organism evidence="10 11">
    <name type="scientific">Meloidogyne enterolobii</name>
    <name type="common">Root-knot nematode worm</name>
    <name type="synonym">Meloidogyne mayaguensis</name>
    <dbReference type="NCBI Taxonomy" id="390850"/>
    <lineage>
        <taxon>Eukaryota</taxon>
        <taxon>Metazoa</taxon>
        <taxon>Ecdysozoa</taxon>
        <taxon>Nematoda</taxon>
        <taxon>Chromadorea</taxon>
        <taxon>Rhabditida</taxon>
        <taxon>Tylenchina</taxon>
        <taxon>Tylenchomorpha</taxon>
        <taxon>Tylenchoidea</taxon>
        <taxon>Meloidogynidae</taxon>
        <taxon>Meloidogyninae</taxon>
        <taxon>Meloidogyne</taxon>
    </lineage>
</organism>
<protein>
    <recommendedName>
        <fullName evidence="7">Fucosyltransferase</fullName>
        <ecNumber evidence="7">2.4.1.-</ecNumber>
    </recommendedName>
</protein>
<proteinExistence type="inferred from homology"/>
<dbReference type="GO" id="GO:0032580">
    <property type="term" value="C:Golgi cisterna membrane"/>
    <property type="evidence" value="ECO:0007669"/>
    <property type="project" value="UniProtKB-SubCell"/>
</dbReference>
<feature type="region of interest" description="Disordered" evidence="8">
    <location>
        <begin position="530"/>
        <end position="575"/>
    </location>
</feature>
<sequence>MMYTVECPVETLKYYDRKFLTNTFFNSSATYRLDSDVYMPHDALTKITPKTPKEYIWDQKELKIKTKFVFQAISHCNSESGRDLITKRMSELIKLDLVGDCYGVYCDLECYNRELENHLFYLAFENNICQNYVTEKFWNSIRSLTVPIVLSRSVFKGMDVPSNAFIALDDFESVNELVEYLRVLQNNTERYLNEARQRLPSDATSVRQVAMKIVESKSEKGQAVTLKEVIEECRAYMANKSEALYLVKEKISEVKKEVPVVNTLQKVKCHEKSEIENGFECKPKWSKPNVKYQQNVIEKKCSHCGRFGHWRMHCSPYCAILDIFDPMQSVEKEEWIKQKVKFGELDIEMIVDTASQINVVTKEVWKSIGQPKIEKVNYSGIGLGDNKVEIEGKFKRKVRVKDKDVFMDFHVVNSEVCILGLPGLKEVSVQNQKPKYNKWSKKKANFKIQKNAFPNGTKVKVKNTNKRSGKIEWLKGEVLRKTENGWKIKVQVLKSIVSRSYKEIRLDEWSNKKKLLNENIKKMNISEETIVSESSVSSSSASSADSSKKIKSKMKDKSGNKQKMKDVEEDKQMEM</sequence>
<dbReference type="SUPFAM" id="SSF50630">
    <property type="entry name" value="Acid proteases"/>
    <property type="match status" value="1"/>
</dbReference>
<dbReference type="SUPFAM" id="SSF53756">
    <property type="entry name" value="UDP-Glycosyltransferase/glycogen phosphorylase"/>
    <property type="match status" value="1"/>
</dbReference>
<comment type="caution">
    <text evidence="10">The sequence shown here is derived from an EMBL/GenBank/DDBJ whole genome shotgun (WGS) entry which is preliminary data.</text>
</comment>
<evidence type="ECO:0000256" key="7">
    <source>
        <dbReference type="RuleBase" id="RU003832"/>
    </source>
</evidence>
<evidence type="ECO:0000256" key="5">
    <source>
        <dbReference type="ARBA" id="ARBA00022679"/>
    </source>
</evidence>
<feature type="domain" description="Fucosyltransferase C-terminal" evidence="9">
    <location>
        <begin position="63"/>
        <end position="193"/>
    </location>
</feature>
<comment type="pathway">
    <text evidence="2">Protein modification; protein glycosylation.</text>
</comment>
<dbReference type="GO" id="GO:0000139">
    <property type="term" value="C:Golgi membrane"/>
    <property type="evidence" value="ECO:0007669"/>
    <property type="project" value="UniProtKB-SubCell"/>
</dbReference>
<evidence type="ECO:0000256" key="4">
    <source>
        <dbReference type="ARBA" id="ARBA00022676"/>
    </source>
</evidence>
<feature type="compositionally biased region" description="Low complexity" evidence="8">
    <location>
        <begin position="532"/>
        <end position="545"/>
    </location>
</feature>
<accession>A0A6V7U250</accession>
<name>A0A6V7U250_MELEN</name>
<evidence type="ECO:0000259" key="9">
    <source>
        <dbReference type="Pfam" id="PF00852"/>
    </source>
</evidence>
<dbReference type="Gene3D" id="2.40.70.10">
    <property type="entry name" value="Acid Proteases"/>
    <property type="match status" value="1"/>
</dbReference>
<comment type="similarity">
    <text evidence="3 7">Belongs to the glycosyltransferase 10 family.</text>
</comment>
<dbReference type="PANTHER" id="PTHR48438">
    <property type="entry name" value="ALPHA-(1,3)-FUCOSYLTRANSFERASE C-RELATED"/>
    <property type="match status" value="1"/>
</dbReference>
<dbReference type="Proteomes" id="UP000580250">
    <property type="component" value="Unassembled WGS sequence"/>
</dbReference>
<dbReference type="UniPathway" id="UPA00378"/>
<dbReference type="OrthoDB" id="5790915at2759"/>
<comment type="subcellular location">
    <subcellularLocation>
        <location evidence="1">Golgi apparatus membrane</location>
        <topology evidence="1">Single-pass type II membrane protein</topology>
    </subcellularLocation>
    <subcellularLocation>
        <location evidence="7">Golgi apparatus</location>
        <location evidence="7">Golgi stack membrane</location>
        <topology evidence="7">Single-pass type II membrane protein</topology>
    </subcellularLocation>
</comment>
<dbReference type="InterPro" id="IPR055270">
    <property type="entry name" value="Glyco_tran_10_C"/>
</dbReference>
<dbReference type="EC" id="2.4.1.-" evidence="7"/>
<feature type="compositionally biased region" description="Basic and acidic residues" evidence="8">
    <location>
        <begin position="553"/>
        <end position="575"/>
    </location>
</feature>
<dbReference type="Gene3D" id="3.40.50.11660">
    <property type="entry name" value="Glycosyl transferase family 10, C-terminal domain"/>
    <property type="match status" value="1"/>
</dbReference>
<keyword evidence="5 7" id="KW-0808">Transferase</keyword>
<dbReference type="AlphaFoldDB" id="A0A6V7U250"/>
<evidence type="ECO:0000256" key="2">
    <source>
        <dbReference type="ARBA" id="ARBA00004922"/>
    </source>
</evidence>
<dbReference type="PANTHER" id="PTHR48438:SF1">
    <property type="entry name" value="ALPHA-(1,3)-FUCOSYLTRANSFERASE C-RELATED"/>
    <property type="match status" value="1"/>
</dbReference>
<evidence type="ECO:0000256" key="1">
    <source>
        <dbReference type="ARBA" id="ARBA00004323"/>
    </source>
</evidence>
<dbReference type="Pfam" id="PF00852">
    <property type="entry name" value="Glyco_transf_10"/>
    <property type="match status" value="1"/>
</dbReference>
<dbReference type="GO" id="GO:0008417">
    <property type="term" value="F:fucosyltransferase activity"/>
    <property type="evidence" value="ECO:0007669"/>
    <property type="project" value="InterPro"/>
</dbReference>
<keyword evidence="4 7" id="KW-0328">Glycosyltransferase</keyword>
<reference evidence="10 11" key="1">
    <citation type="submission" date="2020-08" db="EMBL/GenBank/DDBJ databases">
        <authorList>
            <person name="Koutsovoulos G."/>
            <person name="Danchin GJ E."/>
        </authorList>
    </citation>
    <scope>NUCLEOTIDE SEQUENCE [LARGE SCALE GENOMIC DNA]</scope>
</reference>
<dbReference type="InterPro" id="IPR001503">
    <property type="entry name" value="Glyco_trans_10"/>
</dbReference>
<evidence type="ECO:0000256" key="3">
    <source>
        <dbReference type="ARBA" id="ARBA00008919"/>
    </source>
</evidence>
<evidence type="ECO:0000256" key="6">
    <source>
        <dbReference type="ARBA" id="ARBA00023034"/>
    </source>
</evidence>
<dbReference type="EMBL" id="CAJEWN010000031">
    <property type="protein sequence ID" value="CAD2143115.1"/>
    <property type="molecule type" value="Genomic_DNA"/>
</dbReference>
<gene>
    <name evidence="10" type="ORF">MENT_LOCUS7446</name>
</gene>
<keyword evidence="6 7" id="KW-0333">Golgi apparatus</keyword>
<keyword evidence="7" id="KW-0472">Membrane</keyword>
<keyword evidence="7" id="KW-0812">Transmembrane</keyword>
<evidence type="ECO:0000313" key="11">
    <source>
        <dbReference type="Proteomes" id="UP000580250"/>
    </source>
</evidence>